<evidence type="ECO:0000313" key="3">
    <source>
        <dbReference type="Proteomes" id="UP001497382"/>
    </source>
</evidence>
<protein>
    <submittedName>
        <fullName evidence="2">Uncharacterized protein</fullName>
    </submittedName>
</protein>
<feature type="region of interest" description="Disordered" evidence="1">
    <location>
        <begin position="15"/>
        <end position="40"/>
    </location>
</feature>
<sequence>STSIIYFIYKFQSHQISSKKSNRPSPHKNSDSSSLPLLPKPSGLSCPYLRCSHQRKSTVLKASFDQRRKRLQNLRFTSGCKITSVKP</sequence>
<accession>A0AAV2AGW7</accession>
<comment type="caution">
    <text evidence="2">The sequence shown here is derived from an EMBL/GenBank/DDBJ whole genome shotgun (WGS) entry which is preliminary data.</text>
</comment>
<dbReference type="EMBL" id="CAXIEN010000161">
    <property type="protein sequence ID" value="CAL1282947.1"/>
    <property type="molecule type" value="Genomic_DNA"/>
</dbReference>
<proteinExistence type="predicted"/>
<feature type="non-terminal residue" evidence="2">
    <location>
        <position position="87"/>
    </location>
</feature>
<reference evidence="2 3" key="1">
    <citation type="submission" date="2024-04" db="EMBL/GenBank/DDBJ databases">
        <authorList>
            <person name="Rising A."/>
            <person name="Reimegard J."/>
            <person name="Sonavane S."/>
            <person name="Akerstrom W."/>
            <person name="Nylinder S."/>
            <person name="Hedman E."/>
            <person name="Kallberg Y."/>
        </authorList>
    </citation>
    <scope>NUCLEOTIDE SEQUENCE [LARGE SCALE GENOMIC DNA]</scope>
</reference>
<evidence type="ECO:0000256" key="1">
    <source>
        <dbReference type="SAM" id="MobiDB-lite"/>
    </source>
</evidence>
<dbReference type="Proteomes" id="UP001497382">
    <property type="component" value="Unassembled WGS sequence"/>
</dbReference>
<evidence type="ECO:0000313" key="2">
    <source>
        <dbReference type="EMBL" id="CAL1282947.1"/>
    </source>
</evidence>
<feature type="non-terminal residue" evidence="2">
    <location>
        <position position="1"/>
    </location>
</feature>
<feature type="compositionally biased region" description="Low complexity" evidence="1">
    <location>
        <begin position="31"/>
        <end position="40"/>
    </location>
</feature>
<gene>
    <name evidence="2" type="ORF">LARSCL_LOCUS12324</name>
</gene>
<organism evidence="2 3">
    <name type="scientific">Larinioides sclopetarius</name>
    <dbReference type="NCBI Taxonomy" id="280406"/>
    <lineage>
        <taxon>Eukaryota</taxon>
        <taxon>Metazoa</taxon>
        <taxon>Ecdysozoa</taxon>
        <taxon>Arthropoda</taxon>
        <taxon>Chelicerata</taxon>
        <taxon>Arachnida</taxon>
        <taxon>Araneae</taxon>
        <taxon>Araneomorphae</taxon>
        <taxon>Entelegynae</taxon>
        <taxon>Araneoidea</taxon>
        <taxon>Araneidae</taxon>
        <taxon>Larinioides</taxon>
    </lineage>
</organism>
<name>A0AAV2AGW7_9ARAC</name>
<keyword evidence="3" id="KW-1185">Reference proteome</keyword>
<dbReference type="AlphaFoldDB" id="A0AAV2AGW7"/>